<evidence type="ECO:0000256" key="1">
    <source>
        <dbReference type="ARBA" id="ARBA00004141"/>
    </source>
</evidence>
<keyword evidence="9" id="KW-1185">Reference proteome</keyword>
<gene>
    <name evidence="8" type="ORF">ACFQ27_12755</name>
</gene>
<evidence type="ECO:0000256" key="2">
    <source>
        <dbReference type="ARBA" id="ARBA00008335"/>
    </source>
</evidence>
<dbReference type="Pfam" id="PF07690">
    <property type="entry name" value="MFS_1"/>
    <property type="match status" value="1"/>
</dbReference>
<feature type="transmembrane region" description="Helical" evidence="7">
    <location>
        <begin position="95"/>
        <end position="114"/>
    </location>
</feature>
<evidence type="ECO:0000313" key="8">
    <source>
        <dbReference type="EMBL" id="MFD1191452.1"/>
    </source>
</evidence>
<evidence type="ECO:0000256" key="3">
    <source>
        <dbReference type="ARBA" id="ARBA00022448"/>
    </source>
</evidence>
<organism evidence="8 9">
    <name type="scientific">Phenylobacterium conjunctum</name>
    <dbReference type="NCBI Taxonomy" id="1298959"/>
    <lineage>
        <taxon>Bacteria</taxon>
        <taxon>Pseudomonadati</taxon>
        <taxon>Pseudomonadota</taxon>
        <taxon>Alphaproteobacteria</taxon>
        <taxon>Caulobacterales</taxon>
        <taxon>Caulobacteraceae</taxon>
        <taxon>Phenylobacterium</taxon>
    </lineage>
</organism>
<dbReference type="PANTHER" id="PTHR12778:SF10">
    <property type="entry name" value="MAJOR FACILITATOR SUPERFAMILY DOMAIN-CONTAINING PROTEIN 3"/>
    <property type="match status" value="1"/>
</dbReference>
<keyword evidence="6 7" id="KW-0472">Membrane</keyword>
<feature type="transmembrane region" description="Helical" evidence="7">
    <location>
        <begin position="120"/>
        <end position="140"/>
    </location>
</feature>
<reference evidence="9" key="1">
    <citation type="journal article" date="2019" name="Int. J. Syst. Evol. Microbiol.">
        <title>The Global Catalogue of Microorganisms (GCM) 10K type strain sequencing project: providing services to taxonomists for standard genome sequencing and annotation.</title>
        <authorList>
            <consortium name="The Broad Institute Genomics Platform"/>
            <consortium name="The Broad Institute Genome Sequencing Center for Infectious Disease"/>
            <person name="Wu L."/>
            <person name="Ma J."/>
        </authorList>
    </citation>
    <scope>NUCLEOTIDE SEQUENCE [LARGE SCALE GENOMIC DNA]</scope>
    <source>
        <strain evidence="9">CCUG 55074</strain>
    </source>
</reference>
<feature type="transmembrane region" description="Helical" evidence="7">
    <location>
        <begin position="185"/>
        <end position="206"/>
    </location>
</feature>
<feature type="transmembrane region" description="Helical" evidence="7">
    <location>
        <begin position="328"/>
        <end position="348"/>
    </location>
</feature>
<evidence type="ECO:0000256" key="7">
    <source>
        <dbReference type="SAM" id="Phobius"/>
    </source>
</evidence>
<accession>A0ABW3T2S1</accession>
<evidence type="ECO:0000313" key="9">
    <source>
        <dbReference type="Proteomes" id="UP001597216"/>
    </source>
</evidence>
<dbReference type="SUPFAM" id="SSF103473">
    <property type="entry name" value="MFS general substrate transporter"/>
    <property type="match status" value="1"/>
</dbReference>
<feature type="transmembrane region" description="Helical" evidence="7">
    <location>
        <begin position="233"/>
        <end position="252"/>
    </location>
</feature>
<feature type="transmembrane region" description="Helical" evidence="7">
    <location>
        <begin position="24"/>
        <end position="41"/>
    </location>
</feature>
<dbReference type="RefSeq" id="WP_374343773.1">
    <property type="nucleotide sequence ID" value="NZ_JBHTLQ010000027.1"/>
</dbReference>
<dbReference type="Gene3D" id="1.20.1250.20">
    <property type="entry name" value="MFS general substrate transporter like domains"/>
    <property type="match status" value="2"/>
</dbReference>
<proteinExistence type="inferred from homology"/>
<dbReference type="Proteomes" id="UP001597216">
    <property type="component" value="Unassembled WGS sequence"/>
</dbReference>
<dbReference type="InterPro" id="IPR011701">
    <property type="entry name" value="MFS"/>
</dbReference>
<keyword evidence="3" id="KW-0813">Transport</keyword>
<evidence type="ECO:0000256" key="4">
    <source>
        <dbReference type="ARBA" id="ARBA00022692"/>
    </source>
</evidence>
<sequence length="569" mass="59335">MTDAAEPKPSLWSAIAVYGERRSLVMLALGFASGLPNLLIFDTLSAWLRDAGLSLEVIGFFSLATLAYSLKLLWAPLVDRAKIPGLTAWLGHRRSWMLACQALIILGLWLISGANPKTGLPLMAAFAVFVGFVSATQDIVIDAWRIEAVTEERQGAMAAAYQWGYRIAIIVAGVAPLLMSEVVGWNLSYAAMAVLMAIGVLGVFGAPREAAHQIRPIDYKDAPEAPARDVIEWLARLAVVVLGGMIFGSGLAGDASLLKGLLSALGQGATGEALAAAWEAKGTGIFVQLAGIVVGTLVVVAAALPIPGLKTRPGIYLSSALADPFIDFFKRYAGVAGLILALICVYRLSDFVLNIMNPFYIDLGFDKLQIAEVRKGLGVVMSVIGVGLGGFAVARLGLMRALIIGAFAGPISNLIFAWLAMQGPQLWALSVAIGVDNIASGFAGTCLIAYMSSLTGEGFTATQYAMFSSFYALLGKLVASQSGRIVEAAAASADHGGAIAGLKGLFSALPQEAFASAMEKSHVSAQALGAGYVTFFVYSAALGVLGVLLTFIVAARSAKAAPPETPAVS</sequence>
<feature type="transmembrane region" description="Helical" evidence="7">
    <location>
        <begin position="427"/>
        <end position="450"/>
    </location>
</feature>
<comment type="similarity">
    <text evidence="2">Belongs to the major facilitator superfamily.</text>
</comment>
<keyword evidence="4 7" id="KW-0812">Transmembrane</keyword>
<comment type="caution">
    <text evidence="8">The sequence shown here is derived from an EMBL/GenBank/DDBJ whole genome shotgun (WGS) entry which is preliminary data.</text>
</comment>
<keyword evidence="5 7" id="KW-1133">Transmembrane helix</keyword>
<feature type="transmembrane region" description="Helical" evidence="7">
    <location>
        <begin position="160"/>
        <end position="179"/>
    </location>
</feature>
<feature type="transmembrane region" description="Helical" evidence="7">
    <location>
        <begin position="401"/>
        <end position="421"/>
    </location>
</feature>
<feature type="transmembrane region" description="Helical" evidence="7">
    <location>
        <begin position="530"/>
        <end position="555"/>
    </location>
</feature>
<name>A0ABW3T2S1_9CAUL</name>
<comment type="subcellular location">
    <subcellularLocation>
        <location evidence="1">Membrane</location>
        <topology evidence="1">Multi-pass membrane protein</topology>
    </subcellularLocation>
</comment>
<dbReference type="InterPro" id="IPR004752">
    <property type="entry name" value="AmpG_permease/AT-1"/>
</dbReference>
<feature type="transmembrane region" description="Helical" evidence="7">
    <location>
        <begin position="285"/>
        <end position="307"/>
    </location>
</feature>
<dbReference type="InterPro" id="IPR036259">
    <property type="entry name" value="MFS_trans_sf"/>
</dbReference>
<evidence type="ECO:0000256" key="6">
    <source>
        <dbReference type="ARBA" id="ARBA00023136"/>
    </source>
</evidence>
<dbReference type="EMBL" id="JBHTLQ010000027">
    <property type="protein sequence ID" value="MFD1191452.1"/>
    <property type="molecule type" value="Genomic_DNA"/>
</dbReference>
<feature type="transmembrane region" description="Helical" evidence="7">
    <location>
        <begin position="53"/>
        <end position="74"/>
    </location>
</feature>
<protein>
    <submittedName>
        <fullName evidence="8">AmpG family muropeptide MFS transporter</fullName>
    </submittedName>
</protein>
<dbReference type="NCBIfam" id="TIGR00901">
    <property type="entry name" value="2A0125"/>
    <property type="match status" value="1"/>
</dbReference>
<dbReference type="PANTHER" id="PTHR12778">
    <property type="entry name" value="SOLUTE CARRIER FAMILY 33 ACETYL-COA TRANSPORTER -RELATED"/>
    <property type="match status" value="1"/>
</dbReference>
<evidence type="ECO:0000256" key="5">
    <source>
        <dbReference type="ARBA" id="ARBA00022989"/>
    </source>
</evidence>
<feature type="transmembrane region" description="Helical" evidence="7">
    <location>
        <begin position="376"/>
        <end position="394"/>
    </location>
</feature>